<organism evidence="1 2">
    <name type="scientific">Ancylostoma ceylanicum</name>
    <dbReference type="NCBI Taxonomy" id="53326"/>
    <lineage>
        <taxon>Eukaryota</taxon>
        <taxon>Metazoa</taxon>
        <taxon>Ecdysozoa</taxon>
        <taxon>Nematoda</taxon>
        <taxon>Chromadorea</taxon>
        <taxon>Rhabditida</taxon>
        <taxon>Rhabditina</taxon>
        <taxon>Rhabditomorpha</taxon>
        <taxon>Strongyloidea</taxon>
        <taxon>Ancylostomatidae</taxon>
        <taxon>Ancylostomatinae</taxon>
        <taxon>Ancylostoma</taxon>
    </lineage>
</organism>
<reference evidence="2" key="1">
    <citation type="journal article" date="2015" name="Nat. Genet.">
        <title>The genome and transcriptome of the zoonotic hookworm Ancylostoma ceylanicum identify infection-specific gene families.</title>
        <authorList>
            <person name="Schwarz E.M."/>
            <person name="Hu Y."/>
            <person name="Antoshechkin I."/>
            <person name="Miller M.M."/>
            <person name="Sternberg P.W."/>
            <person name="Aroian R.V."/>
        </authorList>
    </citation>
    <scope>NUCLEOTIDE SEQUENCE</scope>
    <source>
        <strain evidence="2">HY135</strain>
    </source>
</reference>
<accession>A0A016TTH3</accession>
<dbReference type="EMBL" id="JARK01001414">
    <property type="protein sequence ID" value="EYC06065.1"/>
    <property type="molecule type" value="Genomic_DNA"/>
</dbReference>
<dbReference type="AlphaFoldDB" id="A0A016TTH3"/>
<evidence type="ECO:0000313" key="2">
    <source>
        <dbReference type="Proteomes" id="UP000024635"/>
    </source>
</evidence>
<proteinExistence type="predicted"/>
<protein>
    <submittedName>
        <fullName evidence="1">Uncharacterized protein</fullName>
    </submittedName>
</protein>
<dbReference type="Proteomes" id="UP000024635">
    <property type="component" value="Unassembled WGS sequence"/>
</dbReference>
<dbReference type="Pfam" id="PF03269">
    <property type="entry name" value="DUF268"/>
    <property type="match status" value="1"/>
</dbReference>
<comment type="caution">
    <text evidence="1">The sequence shown here is derived from an EMBL/GenBank/DDBJ whole genome shotgun (WGS) entry which is preliminary data.</text>
</comment>
<keyword evidence="2" id="KW-1185">Reference proteome</keyword>
<dbReference type="OrthoDB" id="428346at2759"/>
<sequence>MLDTRDILVLLSDTTTNRLYLQKVPHYIIETIAKFLDTFFTAKGIVTYVEIEQNVFLPNNYRIMEPTFPFPKLDFVSKPSCAEIFEDWLNITKRPIPAKPPKEVKESDKDAFLLNGYSFLYEYKYSNEKAARAQVVWNEIAKMMWKPRKYVGGYGNEGLAVYYAMRDYRLENMTGFVIGSREPWIEVLALRSGASKVYTVEYRATRVLGTDRIEYMHPIDFAEKWKENVEKFDFAITFSSIEHSGLGRYGDSIDPIGDIREVQKVMCLLKKGGFFFVGLPRGADAIKYNLHRIYGRMRLSMIMAGYKWVAMYRGDSPYPQCPRREDYEVVHKLQHEIHVLRKL</sequence>
<gene>
    <name evidence="1" type="primary">Acey_s0078.g1175</name>
    <name evidence="1" type="ORF">Y032_0078g1175</name>
</gene>
<dbReference type="InterPro" id="IPR004951">
    <property type="entry name" value="DUF268_CAE_spp"/>
</dbReference>
<name>A0A016TTH3_9BILA</name>
<evidence type="ECO:0000313" key="1">
    <source>
        <dbReference type="EMBL" id="EYC06065.1"/>
    </source>
</evidence>